<proteinExistence type="predicted"/>
<reference evidence="1" key="1">
    <citation type="submission" date="2022-01" db="EMBL/GenBank/DDBJ databases">
        <authorList>
            <person name="Wang Y."/>
        </authorList>
    </citation>
    <scope>NUCLEOTIDE SEQUENCE</scope>
    <source>
        <strain evidence="1">WB101</strain>
    </source>
</reference>
<comment type="caution">
    <text evidence="1">The sequence shown here is derived from an EMBL/GenBank/DDBJ whole genome shotgun (WGS) entry which is preliminary data.</text>
</comment>
<evidence type="ECO:0000313" key="2">
    <source>
        <dbReference type="Proteomes" id="UP001165366"/>
    </source>
</evidence>
<sequence length="361" mass="41360">MKVEALPNRVDIDRFEDALDAVDYLVDHHNSDGEYEVENPWGPEGRLYRGLSAWVILDAYSLTGKKSYLNTAINLIEHFKRTELNSGGWAMSLGENGQEFQVSDEVREDTALYEDPPVTASLLRTVSLYESIVGDGKYDEIAKGTFEHLNEIWDPEKGSFWEDSDSMLLKLRSNPNSYHLYFLLALAEYRQFQTEDVDKLLPKLIGFVKNTFESYDETAYPLMNANHMTTLMQLSEKLLVDPVYINQEIKPRLDQLMSSSVFKIEGYPGAYGHHDGVRGIVTTEAHLRNSCGVALAMKTFDRVMNTKVYTSTERYQDISSFIDSMKAEKGYYEYLKIDKQKRLGHGSPGQFIPCWWIFGKI</sequence>
<dbReference type="RefSeq" id="WP_237852821.1">
    <property type="nucleotide sequence ID" value="NZ_JAKLWS010000004.1"/>
</dbReference>
<reference evidence="1" key="2">
    <citation type="submission" date="2024-05" db="EMBL/GenBank/DDBJ databases">
        <title>Rhodohalobacter halophilus gen. nov., sp. nov., a moderately halophilic member of the family Balneolaceae.</title>
        <authorList>
            <person name="Xia J."/>
        </authorList>
    </citation>
    <scope>NUCLEOTIDE SEQUENCE</scope>
    <source>
        <strain evidence="1">WB101</strain>
    </source>
</reference>
<organism evidence="1 2">
    <name type="scientific">Rhodohalobacter sulfatireducens</name>
    <dbReference type="NCBI Taxonomy" id="2911366"/>
    <lineage>
        <taxon>Bacteria</taxon>
        <taxon>Pseudomonadati</taxon>
        <taxon>Balneolota</taxon>
        <taxon>Balneolia</taxon>
        <taxon>Balneolales</taxon>
        <taxon>Balneolaceae</taxon>
        <taxon>Rhodohalobacter</taxon>
    </lineage>
</organism>
<dbReference type="SUPFAM" id="SSF48239">
    <property type="entry name" value="Terpenoid cyclases/Protein prenyltransferases"/>
    <property type="match status" value="1"/>
</dbReference>
<dbReference type="InterPro" id="IPR008930">
    <property type="entry name" value="Terpenoid_cyclase/PrenylTrfase"/>
</dbReference>
<accession>A0ABS9KAX6</accession>
<evidence type="ECO:0000313" key="1">
    <source>
        <dbReference type="EMBL" id="MCG2587977.1"/>
    </source>
</evidence>
<protein>
    <submittedName>
        <fullName evidence="1">Uncharacterized protein</fullName>
    </submittedName>
</protein>
<dbReference type="Proteomes" id="UP001165366">
    <property type="component" value="Unassembled WGS sequence"/>
</dbReference>
<gene>
    <name evidence="1" type="ORF">L6773_05340</name>
</gene>
<dbReference type="EMBL" id="JAKLWS010000004">
    <property type="protein sequence ID" value="MCG2587977.1"/>
    <property type="molecule type" value="Genomic_DNA"/>
</dbReference>
<keyword evidence="2" id="KW-1185">Reference proteome</keyword>
<name>A0ABS9KAX6_9BACT</name>